<organism evidence="1 2">
    <name type="scientific">Acidianus manzaensis</name>
    <dbReference type="NCBI Taxonomy" id="282676"/>
    <lineage>
        <taxon>Archaea</taxon>
        <taxon>Thermoproteota</taxon>
        <taxon>Thermoprotei</taxon>
        <taxon>Sulfolobales</taxon>
        <taxon>Sulfolobaceae</taxon>
        <taxon>Acidianus</taxon>
    </lineage>
</organism>
<evidence type="ECO:0000313" key="1">
    <source>
        <dbReference type="EMBL" id="ARM74958.1"/>
    </source>
</evidence>
<dbReference type="Gene3D" id="3.20.20.105">
    <property type="entry name" value="Queuine tRNA-ribosyltransferase-like"/>
    <property type="match status" value="1"/>
</dbReference>
<dbReference type="EMBL" id="CP020477">
    <property type="protein sequence ID" value="ARM74958.1"/>
    <property type="molecule type" value="Genomic_DNA"/>
</dbReference>
<sequence length="296" mass="34439">MKVILGLPDSRIPVWELGTPLMINQLSWNKIPWNNETWVDSGGYQIMTKGKKITVEEVLKKYMSLQASNFMSLDYPSFCSEVNEMNFKNFEFLYPYVSTIPIIHAYTPDSIDKSIDFYKQYTDKIAYGGIVPPSLKGSKKIVTLIYHYLRRKINYIHVLGAGSPYMRSIFFNADSVDTATYRIKGANGLLLIPGKGERYVGNRKVVWKAKRATKDEIDFLFDFLERTHFPFEIDITKWEKRALINAWVLLYSEYSSKDYNIRYSKEVEKMGNDSLRQEIEEMCKKVRNNAMSAIAR</sequence>
<gene>
    <name evidence="1" type="ORF">B6F84_02215</name>
</gene>
<dbReference type="OrthoDB" id="6871at2157"/>
<name>A0A1W6JXF7_9CREN</name>
<reference evidence="1 2" key="1">
    <citation type="submission" date="2017-03" db="EMBL/GenBank/DDBJ databases">
        <title>Sulfur activation and transportation mechanism of thermophilic Archaea Acidianus manzaensis YN-25.</title>
        <authorList>
            <person name="Ma Y."/>
            <person name="Yang Y."/>
            <person name="Xia J."/>
        </authorList>
    </citation>
    <scope>NUCLEOTIDE SEQUENCE [LARGE SCALE GENOMIC DNA]</scope>
    <source>
        <strain evidence="1 2">YN-25</strain>
    </source>
</reference>
<dbReference type="GO" id="GO:0006400">
    <property type="term" value="P:tRNA modification"/>
    <property type="evidence" value="ECO:0007669"/>
    <property type="project" value="InterPro"/>
</dbReference>
<dbReference type="RefSeq" id="WP_148690713.1">
    <property type="nucleotide sequence ID" value="NZ_CP020477.1"/>
</dbReference>
<dbReference type="KEGG" id="aman:B6F84_02215"/>
<dbReference type="STRING" id="282676.B6F84_02215"/>
<evidence type="ECO:0000313" key="2">
    <source>
        <dbReference type="Proteomes" id="UP000193404"/>
    </source>
</evidence>
<dbReference type="SUPFAM" id="SSF51713">
    <property type="entry name" value="tRNA-guanine transglycosylase"/>
    <property type="match status" value="1"/>
</dbReference>
<dbReference type="Proteomes" id="UP000193404">
    <property type="component" value="Chromosome"/>
</dbReference>
<dbReference type="AlphaFoldDB" id="A0A1W6JXF7"/>
<dbReference type="InterPro" id="IPR036511">
    <property type="entry name" value="TGT-like_sf"/>
</dbReference>
<keyword evidence="2" id="KW-1185">Reference proteome</keyword>
<accession>A0A1W6JXF7</accession>
<dbReference type="GeneID" id="41589696"/>
<protein>
    <submittedName>
        <fullName evidence="1">Uncharacterized protein</fullName>
    </submittedName>
</protein>
<proteinExistence type="predicted"/>